<sequence length="385" mass="43610">MLSTVQIMVSRLSSMITNIKNVVRSSKRPISEDCSAGASLMDVATGRVIPINQDSEFIIGRALTSSVIIEELFISRRHCSIKYENNRYFISDLQSGSGTFLNCERLSRSTSNITELRQGDLIGFGDKRKITITFKFILHNISNKKPRLYNEYGLEVYTGEESYKNNITNLYTEILNLKADHIVLRNKAKTELVEMQNMMSNIVEITSIQTKKEQDMIQEMTNEISTLIVKLKDASNDVGSSDSSKQLIYSQLESEFQCSICSELVYKAMTLNCNHTFCEICIETWMNRTKICPVCRAPILTVSNCLALDNYITKICDFIGGAVKDQRQLLLTERLPPKATAKRGRKRGGSNSRRQQPLPPYRFALAGFPDDTYPVEVVDLTNMPR</sequence>
<organism evidence="12 13">
    <name type="scientific">Sipha flava</name>
    <name type="common">yellow sugarcane aphid</name>
    <dbReference type="NCBI Taxonomy" id="143950"/>
    <lineage>
        <taxon>Eukaryota</taxon>
        <taxon>Metazoa</taxon>
        <taxon>Ecdysozoa</taxon>
        <taxon>Arthropoda</taxon>
        <taxon>Hexapoda</taxon>
        <taxon>Insecta</taxon>
        <taxon>Pterygota</taxon>
        <taxon>Neoptera</taxon>
        <taxon>Paraneoptera</taxon>
        <taxon>Hemiptera</taxon>
        <taxon>Sternorrhyncha</taxon>
        <taxon>Aphidomorpha</taxon>
        <taxon>Aphidoidea</taxon>
        <taxon>Aphididae</taxon>
        <taxon>Sipha</taxon>
    </lineage>
</organism>
<dbReference type="GO" id="GO:0005829">
    <property type="term" value="C:cytosol"/>
    <property type="evidence" value="ECO:0007669"/>
    <property type="project" value="TreeGrafter"/>
</dbReference>
<dbReference type="GO" id="GO:0005634">
    <property type="term" value="C:nucleus"/>
    <property type="evidence" value="ECO:0007669"/>
    <property type="project" value="TreeGrafter"/>
</dbReference>
<dbReference type="Proteomes" id="UP000694846">
    <property type="component" value="Unplaced"/>
</dbReference>
<dbReference type="RefSeq" id="XP_025419048.1">
    <property type="nucleotide sequence ID" value="XM_025563263.1"/>
</dbReference>
<dbReference type="GeneID" id="112689514"/>
<dbReference type="InterPro" id="IPR001841">
    <property type="entry name" value="Znf_RING"/>
</dbReference>
<dbReference type="InterPro" id="IPR000253">
    <property type="entry name" value="FHA_dom"/>
</dbReference>
<dbReference type="PROSITE" id="PS50006">
    <property type="entry name" value="FHA_DOMAIN"/>
    <property type="match status" value="1"/>
</dbReference>
<dbReference type="Gene3D" id="2.60.200.20">
    <property type="match status" value="1"/>
</dbReference>
<feature type="region of interest" description="Disordered" evidence="9">
    <location>
        <begin position="339"/>
        <end position="358"/>
    </location>
</feature>
<evidence type="ECO:0000256" key="8">
    <source>
        <dbReference type="PROSITE-ProRule" id="PRU00175"/>
    </source>
</evidence>
<keyword evidence="6" id="KW-0833">Ubl conjugation pathway</keyword>
<proteinExistence type="inferred from homology"/>
<accession>A0A8B8G849</accession>
<name>A0A8B8G849_9HEMI</name>
<dbReference type="GO" id="GO:0061630">
    <property type="term" value="F:ubiquitin protein ligase activity"/>
    <property type="evidence" value="ECO:0007669"/>
    <property type="project" value="TreeGrafter"/>
</dbReference>
<evidence type="ECO:0000256" key="2">
    <source>
        <dbReference type="ARBA" id="ARBA00017908"/>
    </source>
</evidence>
<dbReference type="SUPFAM" id="SSF49879">
    <property type="entry name" value="SMAD/FHA domain"/>
    <property type="match status" value="1"/>
</dbReference>
<dbReference type="Pfam" id="PF00498">
    <property type="entry name" value="FHA"/>
    <property type="match status" value="1"/>
</dbReference>
<dbReference type="CDD" id="cd00060">
    <property type="entry name" value="FHA"/>
    <property type="match status" value="1"/>
</dbReference>
<dbReference type="GO" id="GO:0006302">
    <property type="term" value="P:double-strand break repair"/>
    <property type="evidence" value="ECO:0007669"/>
    <property type="project" value="TreeGrafter"/>
</dbReference>
<dbReference type="GO" id="GO:0006511">
    <property type="term" value="P:ubiquitin-dependent protein catabolic process"/>
    <property type="evidence" value="ECO:0007669"/>
    <property type="project" value="TreeGrafter"/>
</dbReference>
<evidence type="ECO:0000259" key="10">
    <source>
        <dbReference type="PROSITE" id="PS50006"/>
    </source>
</evidence>
<dbReference type="PROSITE" id="PS50089">
    <property type="entry name" value="ZF_RING_2"/>
    <property type="match status" value="1"/>
</dbReference>
<dbReference type="SMART" id="SM00184">
    <property type="entry name" value="RING"/>
    <property type="match status" value="1"/>
</dbReference>
<dbReference type="AlphaFoldDB" id="A0A8B8G849"/>
<dbReference type="PANTHER" id="PTHR15067">
    <property type="entry name" value="E3 UBIQUITIN-PROTEIN LIGASE RNF8"/>
    <property type="match status" value="1"/>
</dbReference>
<evidence type="ECO:0000256" key="4">
    <source>
        <dbReference type="ARBA" id="ARBA00022723"/>
    </source>
</evidence>
<dbReference type="SUPFAM" id="SSF57850">
    <property type="entry name" value="RING/U-box"/>
    <property type="match status" value="1"/>
</dbReference>
<dbReference type="GO" id="GO:0070936">
    <property type="term" value="P:protein K48-linked ubiquitination"/>
    <property type="evidence" value="ECO:0007669"/>
    <property type="project" value="TreeGrafter"/>
</dbReference>
<gene>
    <name evidence="13" type="primary">LOC112689514</name>
</gene>
<evidence type="ECO:0000256" key="7">
    <source>
        <dbReference type="ARBA" id="ARBA00022833"/>
    </source>
</evidence>
<dbReference type="PROSITE" id="PS00518">
    <property type="entry name" value="ZF_RING_1"/>
    <property type="match status" value="1"/>
</dbReference>
<keyword evidence="5 8" id="KW-0863">Zinc-finger</keyword>
<reference evidence="13" key="1">
    <citation type="submission" date="2025-08" db="UniProtKB">
        <authorList>
            <consortium name="RefSeq"/>
        </authorList>
    </citation>
    <scope>IDENTIFICATION</scope>
    <source>
        <tissue evidence="13">Whole body</tissue>
    </source>
</reference>
<feature type="domain" description="FHA" evidence="10">
    <location>
        <begin position="57"/>
        <end position="106"/>
    </location>
</feature>
<keyword evidence="3" id="KW-0808">Transferase</keyword>
<dbReference type="InterPro" id="IPR013083">
    <property type="entry name" value="Znf_RING/FYVE/PHD"/>
</dbReference>
<protein>
    <recommendedName>
        <fullName evidence="2">E3 ubiquitin-protein ligase CHFR</fullName>
    </recommendedName>
</protein>
<evidence type="ECO:0000313" key="12">
    <source>
        <dbReference type="Proteomes" id="UP000694846"/>
    </source>
</evidence>
<evidence type="ECO:0000256" key="5">
    <source>
        <dbReference type="ARBA" id="ARBA00022771"/>
    </source>
</evidence>
<dbReference type="InterPro" id="IPR017907">
    <property type="entry name" value="Znf_RING_CS"/>
</dbReference>
<dbReference type="InterPro" id="IPR008984">
    <property type="entry name" value="SMAD_FHA_dom_sf"/>
</dbReference>
<keyword evidence="7" id="KW-0862">Zinc</keyword>
<evidence type="ECO:0000259" key="11">
    <source>
        <dbReference type="PROSITE" id="PS50089"/>
    </source>
</evidence>
<evidence type="ECO:0000256" key="6">
    <source>
        <dbReference type="ARBA" id="ARBA00022786"/>
    </source>
</evidence>
<feature type="domain" description="RING-type" evidence="11">
    <location>
        <begin position="258"/>
        <end position="296"/>
    </location>
</feature>
<dbReference type="GO" id="GO:0008270">
    <property type="term" value="F:zinc ion binding"/>
    <property type="evidence" value="ECO:0007669"/>
    <property type="project" value="UniProtKB-KW"/>
</dbReference>
<keyword evidence="4" id="KW-0479">Metal-binding</keyword>
<keyword evidence="12" id="KW-1185">Reference proteome</keyword>
<evidence type="ECO:0000256" key="3">
    <source>
        <dbReference type="ARBA" id="ARBA00022679"/>
    </source>
</evidence>
<dbReference type="Gene3D" id="3.30.40.10">
    <property type="entry name" value="Zinc/RING finger domain, C3HC4 (zinc finger)"/>
    <property type="match status" value="1"/>
</dbReference>
<dbReference type="GO" id="GO:0000151">
    <property type="term" value="C:ubiquitin ligase complex"/>
    <property type="evidence" value="ECO:0007669"/>
    <property type="project" value="TreeGrafter"/>
</dbReference>
<dbReference type="GO" id="GO:0042393">
    <property type="term" value="F:histone binding"/>
    <property type="evidence" value="ECO:0007669"/>
    <property type="project" value="TreeGrafter"/>
</dbReference>
<dbReference type="GO" id="GO:0035861">
    <property type="term" value="C:site of double-strand break"/>
    <property type="evidence" value="ECO:0007669"/>
    <property type="project" value="TreeGrafter"/>
</dbReference>
<evidence type="ECO:0000256" key="9">
    <source>
        <dbReference type="SAM" id="MobiDB-lite"/>
    </source>
</evidence>
<dbReference type="SMART" id="SM00240">
    <property type="entry name" value="FHA"/>
    <property type="match status" value="1"/>
</dbReference>
<dbReference type="PANTHER" id="PTHR15067:SF4">
    <property type="entry name" value="E3 UBIQUITIN-PROTEIN LIGASE RNF8"/>
    <property type="match status" value="1"/>
</dbReference>
<comment type="similarity">
    <text evidence="1">Belongs to the CHFR family.</text>
</comment>
<dbReference type="OrthoDB" id="6630288at2759"/>
<dbReference type="Pfam" id="PF13923">
    <property type="entry name" value="zf-C3HC4_2"/>
    <property type="match status" value="1"/>
</dbReference>
<evidence type="ECO:0000256" key="1">
    <source>
        <dbReference type="ARBA" id="ARBA00005797"/>
    </source>
</evidence>
<evidence type="ECO:0000313" key="13">
    <source>
        <dbReference type="RefSeq" id="XP_025419048.1"/>
    </source>
</evidence>